<comment type="caution">
    <text evidence="1">The sequence shown here is derived from an EMBL/GenBank/DDBJ whole genome shotgun (WGS) entry which is preliminary data.</text>
</comment>
<dbReference type="EMBL" id="QVQA01000014">
    <property type="protein sequence ID" value="KAF5101134.1"/>
    <property type="molecule type" value="Genomic_DNA"/>
</dbReference>
<name>A0ACB6V867_9ASCO</name>
<evidence type="ECO:0000313" key="2">
    <source>
        <dbReference type="Proteomes" id="UP000744676"/>
    </source>
</evidence>
<proteinExistence type="predicted"/>
<dbReference type="Proteomes" id="UP000744676">
    <property type="component" value="Unassembled WGS sequence"/>
</dbReference>
<accession>A0ACB6V867</accession>
<protein>
    <submittedName>
        <fullName evidence="1">Uncharacterized protein</fullName>
    </submittedName>
</protein>
<sequence>MSSFFDFEQSIGDPLAEQTIKTDLINSEHDFSGSQFPSSFSPFNLDNSLALDLSADNLPPGLDNEQTPSSANSISPYSPPLNTTTASSVLSSDTYNSNDDSPNLPSTLAEKRKASVSVTSDEKKNSKQKKVDPSVLAKKPGKPGRKIDNTEPVSKRKAQNRAAQRAFRERKEKHLKDLEDRVAELETESRSKNNENKFLKDQVTRLENELKKYRSSRNSNVSVPSTDGSNKFTFEFPFFASKENKLPAASGNLRLDGSSPFSFNQSPSLISDSSSSQPTPDTADTESFCDKLNMACGNTENPIPLVESNSASTLGQVVINSQKPPSPLLKVSKHLPGSDMQNAANMISPPIFELDFLSEYRDPIFDKEYFSSIDGLTTEVSMFDPLEPANLPNNSILTSQQPVTTQATASVITPEEDLVPAKADNMLGCTAVWDRISAHPKFSNLDIDGLCSELRTKAKCSETGVLISEPDVNKAIWSIST</sequence>
<reference evidence="1 2" key="1">
    <citation type="journal article" date="2020" name="Front. Microbiol.">
        <title>Phenotypic and Genetic Characterization of the Cheese Ripening Yeast Geotrichum candidum.</title>
        <authorList>
            <person name="Perkins V."/>
            <person name="Vignola S."/>
            <person name="Lessard M.H."/>
            <person name="Plante P.L."/>
            <person name="Corbeil J."/>
            <person name="Dugat-Bony E."/>
            <person name="Frenette M."/>
            <person name="Labrie S."/>
        </authorList>
    </citation>
    <scope>NUCLEOTIDE SEQUENCE [LARGE SCALE GENOMIC DNA]</scope>
    <source>
        <strain evidence="1 2">LMA-1147</strain>
    </source>
</reference>
<gene>
    <name evidence="1" type="ORF">D0Z00_000980</name>
</gene>
<evidence type="ECO:0000313" key="1">
    <source>
        <dbReference type="EMBL" id="KAF5101134.1"/>
    </source>
</evidence>
<keyword evidence="2" id="KW-1185">Reference proteome</keyword>
<organism evidence="1 2">
    <name type="scientific">Geotrichum galactomycetum</name>
    <dbReference type="NCBI Taxonomy" id="27317"/>
    <lineage>
        <taxon>Eukaryota</taxon>
        <taxon>Fungi</taxon>
        <taxon>Dikarya</taxon>
        <taxon>Ascomycota</taxon>
        <taxon>Saccharomycotina</taxon>
        <taxon>Dipodascomycetes</taxon>
        <taxon>Dipodascales</taxon>
        <taxon>Dipodascaceae</taxon>
        <taxon>Geotrichum</taxon>
    </lineage>
</organism>